<name>A0AAJ6XQ26_POPEU</name>
<keyword evidence="1" id="KW-0175">Coiled coil</keyword>
<accession>A0AAJ6XQ26</accession>
<dbReference type="RefSeq" id="XP_011026680.1">
    <property type="nucleotide sequence ID" value="XM_011028378.1"/>
</dbReference>
<feature type="coiled-coil region" evidence="1">
    <location>
        <begin position="88"/>
        <end position="150"/>
    </location>
</feature>
<proteinExistence type="predicted"/>
<dbReference type="KEGG" id="peu:105127195"/>
<dbReference type="AlphaFoldDB" id="A0AAJ6XQ26"/>
<protein>
    <submittedName>
        <fullName evidence="4 5">Uncharacterized protein LOC105127195 isoform X1</fullName>
    </submittedName>
</protein>
<sequence>MDYYSPWQNFLEHEASLPLPAPEFEAYEEFETDQKGRGNQQAFSYYLAAGPGSPHQSSNITDTDKKGQDLEATKDQVAKKRKIDRAYRERCKRNKMETERNLELLRKENDRLKVENASFKTEAVRTRQTLQSREQEMKRLSKTIVLLKEKHDKQNTVVEVLSKRLVSVFLLKN</sequence>
<evidence type="ECO:0000256" key="2">
    <source>
        <dbReference type="SAM" id="MobiDB-lite"/>
    </source>
</evidence>
<organism evidence="3 4">
    <name type="scientific">Populus euphratica</name>
    <name type="common">Euphrates poplar</name>
    <dbReference type="NCBI Taxonomy" id="75702"/>
    <lineage>
        <taxon>Eukaryota</taxon>
        <taxon>Viridiplantae</taxon>
        <taxon>Streptophyta</taxon>
        <taxon>Embryophyta</taxon>
        <taxon>Tracheophyta</taxon>
        <taxon>Spermatophyta</taxon>
        <taxon>Magnoliopsida</taxon>
        <taxon>eudicotyledons</taxon>
        <taxon>Gunneridae</taxon>
        <taxon>Pentapetalae</taxon>
        <taxon>rosids</taxon>
        <taxon>fabids</taxon>
        <taxon>Malpighiales</taxon>
        <taxon>Salicaceae</taxon>
        <taxon>Saliceae</taxon>
        <taxon>Populus</taxon>
    </lineage>
</organism>
<gene>
    <name evidence="4 5" type="primary">LOC105127195</name>
</gene>
<dbReference type="Proteomes" id="UP000694918">
    <property type="component" value="Unplaced"/>
</dbReference>
<evidence type="ECO:0000313" key="5">
    <source>
        <dbReference type="RefSeq" id="XP_011026680.1"/>
    </source>
</evidence>
<evidence type="ECO:0000313" key="3">
    <source>
        <dbReference type="Proteomes" id="UP000694918"/>
    </source>
</evidence>
<feature type="compositionally biased region" description="Basic and acidic residues" evidence="2">
    <location>
        <begin position="62"/>
        <end position="81"/>
    </location>
</feature>
<evidence type="ECO:0000256" key="1">
    <source>
        <dbReference type="SAM" id="Coils"/>
    </source>
</evidence>
<feature type="region of interest" description="Disordered" evidence="2">
    <location>
        <begin position="47"/>
        <end position="81"/>
    </location>
</feature>
<dbReference type="RefSeq" id="XP_011026679.1">
    <property type="nucleotide sequence ID" value="XM_011028377.1"/>
</dbReference>
<reference evidence="4 5" key="1">
    <citation type="submission" date="2025-04" db="UniProtKB">
        <authorList>
            <consortium name="RefSeq"/>
        </authorList>
    </citation>
    <scope>IDENTIFICATION</scope>
</reference>
<keyword evidence="3" id="KW-1185">Reference proteome</keyword>
<evidence type="ECO:0000313" key="4">
    <source>
        <dbReference type="RefSeq" id="XP_011026679.1"/>
    </source>
</evidence>
<dbReference type="GeneID" id="105127195"/>